<keyword evidence="2" id="KW-0378">Hydrolase</keyword>
<reference evidence="3" key="1">
    <citation type="journal article" date="2019" name="Int. J. Syst. Evol. Microbiol.">
        <title>The Global Catalogue of Microorganisms (GCM) 10K type strain sequencing project: providing services to taxonomists for standard genome sequencing and annotation.</title>
        <authorList>
            <consortium name="The Broad Institute Genomics Platform"/>
            <consortium name="The Broad Institute Genome Sequencing Center for Infectious Disease"/>
            <person name="Wu L."/>
            <person name="Ma J."/>
        </authorList>
    </citation>
    <scope>NUCLEOTIDE SEQUENCE [LARGE SCALE GENOMIC DNA]</scope>
    <source>
        <strain evidence="3">NBRC 106396</strain>
    </source>
</reference>
<dbReference type="InterPro" id="IPR011059">
    <property type="entry name" value="Metal-dep_hydrolase_composite"/>
</dbReference>
<dbReference type="InterPro" id="IPR013108">
    <property type="entry name" value="Amidohydro_3"/>
</dbReference>
<dbReference type="Gene3D" id="3.10.310.70">
    <property type="match status" value="1"/>
</dbReference>
<name>A0ABW2NS29_9BACL</name>
<evidence type="ECO:0000259" key="1">
    <source>
        <dbReference type="Pfam" id="PF07969"/>
    </source>
</evidence>
<proteinExistence type="predicted"/>
<dbReference type="InterPro" id="IPR033932">
    <property type="entry name" value="YtcJ-like"/>
</dbReference>
<accession>A0ABW2NS29</accession>
<dbReference type="Gene3D" id="3.20.20.140">
    <property type="entry name" value="Metal-dependent hydrolases"/>
    <property type="match status" value="1"/>
</dbReference>
<dbReference type="InterPro" id="IPR032466">
    <property type="entry name" value="Metal_Hydrolase"/>
</dbReference>
<organism evidence="2 3">
    <name type="scientific">Fictibacillus iocasae</name>
    <dbReference type="NCBI Taxonomy" id="2715437"/>
    <lineage>
        <taxon>Bacteria</taxon>
        <taxon>Bacillati</taxon>
        <taxon>Bacillota</taxon>
        <taxon>Bacilli</taxon>
        <taxon>Bacillales</taxon>
        <taxon>Fictibacillaceae</taxon>
        <taxon>Fictibacillus</taxon>
    </lineage>
</organism>
<dbReference type="Gene3D" id="2.30.40.10">
    <property type="entry name" value="Urease, subunit C, domain 1"/>
    <property type="match status" value="1"/>
</dbReference>
<keyword evidence="3" id="KW-1185">Reference proteome</keyword>
<evidence type="ECO:0000313" key="3">
    <source>
        <dbReference type="Proteomes" id="UP001596549"/>
    </source>
</evidence>
<evidence type="ECO:0000313" key="2">
    <source>
        <dbReference type="EMBL" id="MFC7373367.1"/>
    </source>
</evidence>
<dbReference type="Proteomes" id="UP001596549">
    <property type="component" value="Unassembled WGS sequence"/>
</dbReference>
<dbReference type="SUPFAM" id="SSF51338">
    <property type="entry name" value="Composite domain of metallo-dependent hydrolases"/>
    <property type="match status" value="1"/>
</dbReference>
<dbReference type="PANTHER" id="PTHR22642:SF2">
    <property type="entry name" value="PROTEIN LONG AFTER FAR-RED 3"/>
    <property type="match status" value="1"/>
</dbReference>
<dbReference type="CDD" id="cd01300">
    <property type="entry name" value="YtcJ_like"/>
    <property type="match status" value="1"/>
</dbReference>
<dbReference type="Pfam" id="PF07969">
    <property type="entry name" value="Amidohydro_3"/>
    <property type="match status" value="1"/>
</dbReference>
<gene>
    <name evidence="2" type="ORF">ACFQPF_17140</name>
</gene>
<comment type="caution">
    <text evidence="2">The sequence shown here is derived from an EMBL/GenBank/DDBJ whole genome shotgun (WGS) entry which is preliminary data.</text>
</comment>
<dbReference type="SUPFAM" id="SSF51556">
    <property type="entry name" value="Metallo-dependent hydrolases"/>
    <property type="match status" value="1"/>
</dbReference>
<sequence length="532" mass="58644">MGTLYVNGAIYTMVKENETVESVYCHEGVIQAAGPEQRLREAFIDEIENVVDLKGGMMLPGLTDSHLHLIGHGEKLIRLDLSVISSSKDLLQVIKTRADQLAEDEWLLGDGWNENNFPDVKIVTRQELDDISGGRPVFLSRICRHAFLANTKALEAAGITHATENPPGGIIGRDESGELSGLLLDTAAELVKSVIPQAEQHYLNRALEASVRDLLSKGLVGGHSEDLSYYGGFRYAEEAFKEVLGRKAIPFKAHLLVHHAAFRDWLESEPFSSKHVEYGALKIFSDGAFGGRTALLSEPYHDDPETTGVRIHTEEELFKLVQLARSNKMAAAVHTIGDHSLDMVLGAFEKSPAPEGKRDRVIHAGLIRDDLVLRMKELPLIIDVQPSFVSSDFPWLIDRLGKERIKNAFAFRTMLDNHLICAGGSDAPIEPVNPLLGIYAAVTRRKPEETHEGYTPEQKLTMFEAIGLYTKGSAAAIGKEHEQGLIAPGYTADFTVFDADLFQIPPSSILQTKVLYTIVEDVIAFKGDHVHA</sequence>
<dbReference type="EC" id="3.5.-.-" evidence="2"/>
<dbReference type="RefSeq" id="WP_379751215.1">
    <property type="nucleotide sequence ID" value="NZ_JBHTCP010000051.1"/>
</dbReference>
<dbReference type="PANTHER" id="PTHR22642">
    <property type="entry name" value="IMIDAZOLONEPROPIONASE"/>
    <property type="match status" value="1"/>
</dbReference>
<dbReference type="GO" id="GO:0016787">
    <property type="term" value="F:hydrolase activity"/>
    <property type="evidence" value="ECO:0007669"/>
    <property type="project" value="UniProtKB-KW"/>
</dbReference>
<protein>
    <submittedName>
        <fullName evidence="2">Amidohydrolase</fullName>
        <ecNumber evidence="2">3.5.-.-</ecNumber>
    </submittedName>
</protein>
<dbReference type="EMBL" id="JBHTCP010000051">
    <property type="protein sequence ID" value="MFC7373367.1"/>
    <property type="molecule type" value="Genomic_DNA"/>
</dbReference>
<feature type="domain" description="Amidohydrolase 3" evidence="1">
    <location>
        <begin position="50"/>
        <end position="523"/>
    </location>
</feature>